<sequence>MPFPPRPPPATTRTYNSDSLVSYSIWRSDRRGCSARVRRRPAVVLRRGAKSLKTIESSLPFVAVDRCALTGRIAVVAPNIMEFALANSRPLHCLSSGNSAQSAVYEAVVWLYPATSHLNLPIEVFIPCCVAVSGGRATATPLFGLTCLPIDLILLPCALLSRPHGAPYCGSSTSDICAAILSASLLACPSSPQVLFSRSMPCHHFCFRAHHRSASATDDVYG</sequence>
<dbReference type="EMBL" id="MU275901">
    <property type="protein sequence ID" value="KAI0047620.1"/>
    <property type="molecule type" value="Genomic_DNA"/>
</dbReference>
<proteinExistence type="predicted"/>
<comment type="caution">
    <text evidence="1">The sequence shown here is derived from an EMBL/GenBank/DDBJ whole genome shotgun (WGS) entry which is preliminary data.</text>
</comment>
<keyword evidence="2" id="KW-1185">Reference proteome</keyword>
<dbReference type="Proteomes" id="UP000814033">
    <property type="component" value="Unassembled WGS sequence"/>
</dbReference>
<reference evidence="1" key="2">
    <citation type="journal article" date="2022" name="New Phytol.">
        <title>Evolutionary transition to the ectomycorrhizal habit in the genomes of a hyperdiverse lineage of mushroom-forming fungi.</title>
        <authorList>
            <person name="Looney B."/>
            <person name="Miyauchi S."/>
            <person name="Morin E."/>
            <person name="Drula E."/>
            <person name="Courty P.E."/>
            <person name="Kohler A."/>
            <person name="Kuo A."/>
            <person name="LaButti K."/>
            <person name="Pangilinan J."/>
            <person name="Lipzen A."/>
            <person name="Riley R."/>
            <person name="Andreopoulos W."/>
            <person name="He G."/>
            <person name="Johnson J."/>
            <person name="Nolan M."/>
            <person name="Tritt A."/>
            <person name="Barry K.W."/>
            <person name="Grigoriev I.V."/>
            <person name="Nagy L.G."/>
            <person name="Hibbett D."/>
            <person name="Henrissat B."/>
            <person name="Matheny P.B."/>
            <person name="Labbe J."/>
            <person name="Martin F.M."/>
        </authorList>
    </citation>
    <scope>NUCLEOTIDE SEQUENCE</scope>
    <source>
        <strain evidence="1">FP105234-sp</strain>
    </source>
</reference>
<protein>
    <submittedName>
        <fullName evidence="1">Uncharacterized protein</fullName>
    </submittedName>
</protein>
<accession>A0ACB8RUF4</accession>
<gene>
    <name evidence="1" type="ORF">FA95DRAFT_1211096</name>
</gene>
<organism evidence="1 2">
    <name type="scientific">Auriscalpium vulgare</name>
    <dbReference type="NCBI Taxonomy" id="40419"/>
    <lineage>
        <taxon>Eukaryota</taxon>
        <taxon>Fungi</taxon>
        <taxon>Dikarya</taxon>
        <taxon>Basidiomycota</taxon>
        <taxon>Agaricomycotina</taxon>
        <taxon>Agaricomycetes</taxon>
        <taxon>Russulales</taxon>
        <taxon>Auriscalpiaceae</taxon>
        <taxon>Auriscalpium</taxon>
    </lineage>
</organism>
<reference evidence="1" key="1">
    <citation type="submission" date="2021-02" db="EMBL/GenBank/DDBJ databases">
        <authorList>
            <consortium name="DOE Joint Genome Institute"/>
            <person name="Ahrendt S."/>
            <person name="Looney B.P."/>
            <person name="Miyauchi S."/>
            <person name="Morin E."/>
            <person name="Drula E."/>
            <person name="Courty P.E."/>
            <person name="Chicoki N."/>
            <person name="Fauchery L."/>
            <person name="Kohler A."/>
            <person name="Kuo A."/>
            <person name="Labutti K."/>
            <person name="Pangilinan J."/>
            <person name="Lipzen A."/>
            <person name="Riley R."/>
            <person name="Andreopoulos W."/>
            <person name="He G."/>
            <person name="Johnson J."/>
            <person name="Barry K.W."/>
            <person name="Grigoriev I.V."/>
            <person name="Nagy L."/>
            <person name="Hibbett D."/>
            <person name="Henrissat B."/>
            <person name="Matheny P.B."/>
            <person name="Labbe J."/>
            <person name="Martin F."/>
        </authorList>
    </citation>
    <scope>NUCLEOTIDE SEQUENCE</scope>
    <source>
        <strain evidence="1">FP105234-sp</strain>
    </source>
</reference>
<evidence type="ECO:0000313" key="2">
    <source>
        <dbReference type="Proteomes" id="UP000814033"/>
    </source>
</evidence>
<evidence type="ECO:0000313" key="1">
    <source>
        <dbReference type="EMBL" id="KAI0047620.1"/>
    </source>
</evidence>
<name>A0ACB8RUF4_9AGAM</name>